<sequence>MIKTHRMQWASIKVKSAAVSTEDLDQDPEISILKQLERRYAESSQREPMPSVRLLDCFHHTGPNGTHNCLVMELLGPSLSDVLECYDYREETFRPDTVLRASCQLLDALAFFHQEGFAHGDVSSANVAFTCKNAMKSEEDLFDTIGDPVTAAYTNTEIPWSPELPKHLVQYTVWPGWYEASDEDLRLLDLGLAFPVGNTVTGIAQPWDLRSPETFFIGSFDYRHDLWRAGCVYQPDKRLSLQEATSHIRLKWTDYRRE</sequence>
<dbReference type="SMART" id="SM00220">
    <property type="entry name" value="S_TKc"/>
    <property type="match status" value="1"/>
</dbReference>
<accession>M7SUZ2</accession>
<protein>
    <submittedName>
        <fullName evidence="7">Putative serine protein</fullName>
    </submittedName>
</protein>
<dbReference type="InterPro" id="IPR000719">
    <property type="entry name" value="Prot_kinase_dom"/>
</dbReference>
<dbReference type="OrthoDB" id="5979581at2759"/>
<dbReference type="SUPFAM" id="SSF56112">
    <property type="entry name" value="Protein kinase-like (PK-like)"/>
    <property type="match status" value="1"/>
</dbReference>
<keyword evidence="2" id="KW-0808">Transferase</keyword>
<dbReference type="HOGENOM" id="CLU_000288_81_2_1"/>
<proteinExistence type="predicted"/>
<dbReference type="Gene3D" id="1.10.510.10">
    <property type="entry name" value="Transferase(Phosphotransferase) domain 1"/>
    <property type="match status" value="1"/>
</dbReference>
<dbReference type="eggNOG" id="KOG1290">
    <property type="taxonomic scope" value="Eukaryota"/>
</dbReference>
<reference evidence="8" key="1">
    <citation type="journal article" date="2013" name="Genome Announc.">
        <title>Draft genome sequence of the grapevine dieback fungus Eutypa lata UCR-EL1.</title>
        <authorList>
            <person name="Blanco-Ulate B."/>
            <person name="Rolshausen P.E."/>
            <person name="Cantu D."/>
        </authorList>
    </citation>
    <scope>NUCLEOTIDE SEQUENCE [LARGE SCALE GENOMIC DNA]</scope>
    <source>
        <strain evidence="8">UCR-EL1</strain>
    </source>
</reference>
<evidence type="ECO:0000313" key="8">
    <source>
        <dbReference type="Proteomes" id="UP000012174"/>
    </source>
</evidence>
<dbReference type="STRING" id="1287681.M7SUZ2"/>
<evidence type="ECO:0000256" key="1">
    <source>
        <dbReference type="ARBA" id="ARBA00022527"/>
    </source>
</evidence>
<keyword evidence="3" id="KW-0547">Nucleotide-binding</keyword>
<feature type="domain" description="Protein kinase" evidence="6">
    <location>
        <begin position="1"/>
        <end position="258"/>
    </location>
</feature>
<evidence type="ECO:0000259" key="6">
    <source>
        <dbReference type="PROSITE" id="PS50011"/>
    </source>
</evidence>
<keyword evidence="1" id="KW-0723">Serine/threonine-protein kinase</keyword>
<evidence type="ECO:0000256" key="2">
    <source>
        <dbReference type="ARBA" id="ARBA00022679"/>
    </source>
</evidence>
<name>M7SUZ2_EUTLA</name>
<dbReference type="GO" id="GO:0005634">
    <property type="term" value="C:nucleus"/>
    <property type="evidence" value="ECO:0007669"/>
    <property type="project" value="TreeGrafter"/>
</dbReference>
<dbReference type="Proteomes" id="UP000012174">
    <property type="component" value="Unassembled WGS sequence"/>
</dbReference>
<dbReference type="PANTHER" id="PTHR45646:SF11">
    <property type="entry name" value="SERINE_THREONINE-PROTEIN KINASE DOA"/>
    <property type="match status" value="1"/>
</dbReference>
<dbReference type="Gene3D" id="3.30.200.20">
    <property type="entry name" value="Phosphorylase Kinase, domain 1"/>
    <property type="match status" value="1"/>
</dbReference>
<dbReference type="InterPro" id="IPR011009">
    <property type="entry name" value="Kinase-like_dom_sf"/>
</dbReference>
<dbReference type="AlphaFoldDB" id="M7SUZ2"/>
<evidence type="ECO:0000256" key="4">
    <source>
        <dbReference type="ARBA" id="ARBA00022777"/>
    </source>
</evidence>
<dbReference type="KEGG" id="ela:UCREL1_11655"/>
<dbReference type="PROSITE" id="PS50011">
    <property type="entry name" value="PROTEIN_KINASE_DOM"/>
    <property type="match status" value="1"/>
</dbReference>
<dbReference type="InterPro" id="IPR051175">
    <property type="entry name" value="CLK_kinases"/>
</dbReference>
<dbReference type="EMBL" id="KB707622">
    <property type="protein sequence ID" value="EMR61416.1"/>
    <property type="molecule type" value="Genomic_DNA"/>
</dbReference>
<evidence type="ECO:0000313" key="7">
    <source>
        <dbReference type="EMBL" id="EMR61416.1"/>
    </source>
</evidence>
<gene>
    <name evidence="7" type="ORF">UCREL1_11655</name>
</gene>
<dbReference type="GO" id="GO:0005524">
    <property type="term" value="F:ATP binding"/>
    <property type="evidence" value="ECO:0007669"/>
    <property type="project" value="UniProtKB-KW"/>
</dbReference>
<organism evidence="7 8">
    <name type="scientific">Eutypa lata (strain UCR-EL1)</name>
    <name type="common">Grapevine dieback disease fungus</name>
    <name type="synonym">Eutypa armeniacae</name>
    <dbReference type="NCBI Taxonomy" id="1287681"/>
    <lineage>
        <taxon>Eukaryota</taxon>
        <taxon>Fungi</taxon>
        <taxon>Dikarya</taxon>
        <taxon>Ascomycota</taxon>
        <taxon>Pezizomycotina</taxon>
        <taxon>Sordariomycetes</taxon>
        <taxon>Xylariomycetidae</taxon>
        <taxon>Xylariales</taxon>
        <taxon>Diatrypaceae</taxon>
        <taxon>Eutypa</taxon>
    </lineage>
</organism>
<dbReference type="PANTHER" id="PTHR45646">
    <property type="entry name" value="SERINE/THREONINE-PROTEIN KINASE DOA-RELATED"/>
    <property type="match status" value="1"/>
</dbReference>
<dbReference type="OMA" id="KAVRFIH"/>
<keyword evidence="4" id="KW-0418">Kinase</keyword>
<keyword evidence="5" id="KW-0067">ATP-binding</keyword>
<evidence type="ECO:0000256" key="5">
    <source>
        <dbReference type="ARBA" id="ARBA00022840"/>
    </source>
</evidence>
<dbReference type="GO" id="GO:0004674">
    <property type="term" value="F:protein serine/threonine kinase activity"/>
    <property type="evidence" value="ECO:0007669"/>
    <property type="project" value="UniProtKB-KW"/>
</dbReference>
<evidence type="ECO:0000256" key="3">
    <source>
        <dbReference type="ARBA" id="ARBA00022741"/>
    </source>
</evidence>
<keyword evidence="8" id="KW-1185">Reference proteome</keyword>